<dbReference type="SUPFAM" id="SSF51735">
    <property type="entry name" value="NAD(P)-binding Rossmann-fold domains"/>
    <property type="match status" value="1"/>
</dbReference>
<comment type="cofactor">
    <cofactor evidence="1">
        <name>NAD(+)</name>
        <dbReference type="ChEBI" id="CHEBI:57540"/>
    </cofactor>
</comment>
<gene>
    <name evidence="5" type="ORF">ETSY2_32825</name>
</gene>
<evidence type="ECO:0000313" key="6">
    <source>
        <dbReference type="Proteomes" id="UP000019140"/>
    </source>
</evidence>
<evidence type="ECO:0000256" key="4">
    <source>
        <dbReference type="ARBA" id="ARBA00023239"/>
    </source>
</evidence>
<sequence>MVNEFFPIIERFPVGRKNYRMLPRQTRSFCYVDDLIEGFVALMQSPDHFTGPVNMGNPTEINVHELAELIRSMTGSNSRIIYKSLPMDDPIQRQPDISKANSVLDWKPEISLEEGLEKTITYFKQQLALSA</sequence>
<keyword evidence="3" id="KW-0520">NAD</keyword>
<organism evidence="5 6">
    <name type="scientific">Candidatus Entotheonella gemina</name>
    <dbReference type="NCBI Taxonomy" id="1429439"/>
    <lineage>
        <taxon>Bacteria</taxon>
        <taxon>Pseudomonadati</taxon>
        <taxon>Nitrospinota/Tectimicrobiota group</taxon>
        <taxon>Candidatus Tectimicrobiota</taxon>
        <taxon>Candidatus Entotheonellia</taxon>
        <taxon>Candidatus Entotheonellales</taxon>
        <taxon>Candidatus Entotheonellaceae</taxon>
        <taxon>Candidatus Entotheonella</taxon>
    </lineage>
</organism>
<keyword evidence="4" id="KW-0456">Lyase</keyword>
<dbReference type="InterPro" id="IPR036291">
    <property type="entry name" value="NAD(P)-bd_dom_sf"/>
</dbReference>
<dbReference type="GO" id="GO:0070403">
    <property type="term" value="F:NAD+ binding"/>
    <property type="evidence" value="ECO:0007669"/>
    <property type="project" value="InterPro"/>
</dbReference>
<comment type="caution">
    <text evidence="5">The sequence shown here is derived from an EMBL/GenBank/DDBJ whole genome shotgun (WGS) entry which is preliminary data.</text>
</comment>
<dbReference type="PANTHER" id="PTHR43078:SF6">
    <property type="entry name" value="UDP-GLUCURONIC ACID DECARBOXYLASE 1"/>
    <property type="match status" value="1"/>
</dbReference>
<dbReference type="EMBL" id="AZHX01001402">
    <property type="protein sequence ID" value="ETX03672.1"/>
    <property type="molecule type" value="Genomic_DNA"/>
</dbReference>
<reference evidence="5 6" key="1">
    <citation type="journal article" date="2014" name="Nature">
        <title>An environmental bacterial taxon with a large and distinct metabolic repertoire.</title>
        <authorList>
            <person name="Wilson M.C."/>
            <person name="Mori T."/>
            <person name="Ruckert C."/>
            <person name="Uria A.R."/>
            <person name="Helf M.J."/>
            <person name="Takada K."/>
            <person name="Gernert C."/>
            <person name="Steffens U.A."/>
            <person name="Heycke N."/>
            <person name="Schmitt S."/>
            <person name="Rinke C."/>
            <person name="Helfrich E.J."/>
            <person name="Brachmann A.O."/>
            <person name="Gurgui C."/>
            <person name="Wakimoto T."/>
            <person name="Kracht M."/>
            <person name="Crusemann M."/>
            <person name="Hentschel U."/>
            <person name="Abe I."/>
            <person name="Matsunaga S."/>
            <person name="Kalinowski J."/>
            <person name="Takeyama H."/>
            <person name="Piel J."/>
        </authorList>
    </citation>
    <scope>NUCLEOTIDE SEQUENCE [LARGE SCALE GENOMIC DNA]</scope>
    <source>
        <strain evidence="6">TSY2</strain>
    </source>
</reference>
<evidence type="ECO:0000313" key="5">
    <source>
        <dbReference type="EMBL" id="ETX03672.1"/>
    </source>
</evidence>
<dbReference type="GO" id="GO:0005737">
    <property type="term" value="C:cytoplasm"/>
    <property type="evidence" value="ECO:0007669"/>
    <property type="project" value="TreeGrafter"/>
</dbReference>
<dbReference type="InterPro" id="IPR044516">
    <property type="entry name" value="UXS-like"/>
</dbReference>
<evidence type="ECO:0000256" key="1">
    <source>
        <dbReference type="ARBA" id="ARBA00001911"/>
    </source>
</evidence>
<evidence type="ECO:0000256" key="2">
    <source>
        <dbReference type="ARBA" id="ARBA00022793"/>
    </source>
</evidence>
<dbReference type="PANTHER" id="PTHR43078">
    <property type="entry name" value="UDP-GLUCURONIC ACID DECARBOXYLASE-RELATED"/>
    <property type="match status" value="1"/>
</dbReference>
<dbReference type="GO" id="GO:0048040">
    <property type="term" value="F:UDP-glucuronate decarboxylase activity"/>
    <property type="evidence" value="ECO:0007669"/>
    <property type="project" value="TreeGrafter"/>
</dbReference>
<accession>W4M1Y3</accession>
<dbReference type="Proteomes" id="UP000019140">
    <property type="component" value="Unassembled WGS sequence"/>
</dbReference>
<dbReference type="AlphaFoldDB" id="W4M1Y3"/>
<dbReference type="HOGENOM" id="CLU_007383_3_2_7"/>
<evidence type="ECO:0000256" key="3">
    <source>
        <dbReference type="ARBA" id="ARBA00023027"/>
    </source>
</evidence>
<keyword evidence="2" id="KW-0210">Decarboxylase</keyword>
<keyword evidence="6" id="KW-1185">Reference proteome</keyword>
<name>W4M1Y3_9BACT</name>
<dbReference type="GO" id="GO:0042732">
    <property type="term" value="P:D-xylose metabolic process"/>
    <property type="evidence" value="ECO:0007669"/>
    <property type="project" value="InterPro"/>
</dbReference>
<dbReference type="Gene3D" id="3.40.50.720">
    <property type="entry name" value="NAD(P)-binding Rossmann-like Domain"/>
    <property type="match status" value="1"/>
</dbReference>
<proteinExistence type="predicted"/>
<dbReference type="UniPathway" id="UPA00796">
    <property type="reaction ID" value="UER00771"/>
</dbReference>
<protein>
    <submittedName>
        <fullName evidence="5">Uncharacterized protein</fullName>
    </submittedName>
</protein>
<dbReference type="GO" id="GO:0033320">
    <property type="term" value="P:UDP-D-xylose biosynthetic process"/>
    <property type="evidence" value="ECO:0007669"/>
    <property type="project" value="UniProtKB-UniPathway"/>
</dbReference>